<evidence type="ECO:0000313" key="2">
    <source>
        <dbReference type="EMBL" id="TBU19501.1"/>
    </source>
</evidence>
<name>A0A4Q9M1A4_9MICR</name>
<feature type="region of interest" description="Disordered" evidence="1">
    <location>
        <begin position="64"/>
        <end position="96"/>
    </location>
</feature>
<feature type="compositionally biased region" description="Basic and acidic residues" evidence="1">
    <location>
        <begin position="87"/>
        <end position="96"/>
    </location>
</feature>
<sequence>MKYKENDLYDLVANELGFIYKCSFEIISYSIVLNKTVETISFDRRRGLEASMCVVMRAEMHEKPTSLLKQASREENDKESELEEETTLVKRVEENA</sequence>
<keyword evidence="3" id="KW-1185">Reference proteome</keyword>
<proteinExistence type="predicted"/>
<protein>
    <submittedName>
        <fullName evidence="2">Uncharacterized protein</fullName>
    </submittedName>
</protein>
<organism evidence="2 3">
    <name type="scientific">Hamiltosporidium tvaerminnensis</name>
    <dbReference type="NCBI Taxonomy" id="1176355"/>
    <lineage>
        <taxon>Eukaryota</taxon>
        <taxon>Fungi</taxon>
        <taxon>Fungi incertae sedis</taxon>
        <taxon>Microsporidia</taxon>
        <taxon>Dubosqiidae</taxon>
        <taxon>Hamiltosporidium</taxon>
    </lineage>
</organism>
<evidence type="ECO:0000313" key="3">
    <source>
        <dbReference type="Proteomes" id="UP000292282"/>
    </source>
</evidence>
<accession>A0A4Q9M1A4</accession>
<comment type="caution">
    <text evidence="2">The sequence shown here is derived from an EMBL/GenBank/DDBJ whole genome shotgun (WGS) entry which is preliminary data.</text>
</comment>
<dbReference type="AlphaFoldDB" id="A0A4Q9M1A4"/>
<dbReference type="Proteomes" id="UP000292282">
    <property type="component" value="Unassembled WGS sequence"/>
</dbReference>
<dbReference type="VEuPathDB" id="MicrosporidiaDB:CWI38_0209p0020"/>
<reference evidence="2 3" key="1">
    <citation type="submission" date="2017-12" db="EMBL/GenBank/DDBJ databases">
        <authorList>
            <person name="Pombert J.-F."/>
            <person name="Haag K.L."/>
            <person name="Ebert D."/>
        </authorList>
    </citation>
    <scope>NUCLEOTIDE SEQUENCE [LARGE SCALE GENOMIC DNA]</scope>
    <source>
        <strain evidence="2">IL-G-3</strain>
    </source>
</reference>
<gene>
    <name evidence="2" type="ORF">CWI38_0209p0020</name>
</gene>
<evidence type="ECO:0000256" key="1">
    <source>
        <dbReference type="SAM" id="MobiDB-lite"/>
    </source>
</evidence>
<feature type="compositionally biased region" description="Acidic residues" evidence="1">
    <location>
        <begin position="77"/>
        <end position="86"/>
    </location>
</feature>
<dbReference type="EMBL" id="PITK01000209">
    <property type="protein sequence ID" value="TBU19501.1"/>
    <property type="molecule type" value="Genomic_DNA"/>
</dbReference>